<dbReference type="Proteomes" id="UP001529380">
    <property type="component" value="Unassembled WGS sequence"/>
</dbReference>
<accession>A0ABT7UQS9</accession>
<name>A0ABT7UQS9_9FIRM</name>
<reference evidence="1 2" key="3">
    <citation type="submission" date="2023-06" db="EMBL/GenBank/DDBJ databases">
        <authorList>
            <person name="Zeman M."/>
            <person name="Kubasova T."/>
            <person name="Jahodarova E."/>
            <person name="Nykrynova M."/>
            <person name="Rychlik I."/>
        </authorList>
    </citation>
    <scope>NUCLEOTIDE SEQUENCE [LARGE SCALE GENOMIC DNA]</scope>
    <source>
        <strain evidence="1 2">ET340</strain>
    </source>
</reference>
<reference evidence="2" key="1">
    <citation type="submission" date="2023-06" db="EMBL/GenBank/DDBJ databases">
        <title>Identification and characterization of horizontal gene transfer across gut microbiota members of farm animals based on homology search.</title>
        <authorList>
            <person name="Zeman M."/>
            <person name="Kubasova T."/>
            <person name="Jahodarova E."/>
            <person name="Nykrynova M."/>
            <person name="Rychlik I."/>
        </authorList>
    </citation>
    <scope>NUCLEOTIDE SEQUENCE [LARGE SCALE GENOMIC DNA]</scope>
    <source>
        <strain evidence="2">ET340</strain>
    </source>
</reference>
<comment type="caution">
    <text evidence="1">The sequence shown here is derived from an EMBL/GenBank/DDBJ whole genome shotgun (WGS) entry which is preliminary data.</text>
</comment>
<proteinExistence type="predicted"/>
<gene>
    <name evidence="1" type="ORF">QUW08_08060</name>
</gene>
<reference evidence="1 2" key="2">
    <citation type="submission" date="2023-06" db="EMBL/GenBank/DDBJ databases">
        <title>Identification and characterization of horizontal gene transfer across gut microbiota members of farm animals based on homology search.</title>
        <authorList>
            <person name="Schwarzerova J."/>
            <person name="Nykrynova M."/>
            <person name="Jureckova K."/>
            <person name="Cejkova D."/>
            <person name="Rychlik I."/>
        </authorList>
    </citation>
    <scope>NUCLEOTIDE SEQUENCE [LARGE SCALE GENOMIC DNA]</scope>
    <source>
        <strain evidence="1 2">ET340</strain>
    </source>
</reference>
<dbReference type="EMBL" id="JAUDCL010000012">
    <property type="protein sequence ID" value="MDM8201244.1"/>
    <property type="molecule type" value="Genomic_DNA"/>
</dbReference>
<evidence type="ECO:0008006" key="3">
    <source>
        <dbReference type="Google" id="ProtNLM"/>
    </source>
</evidence>
<keyword evidence="2" id="KW-1185">Reference proteome</keyword>
<dbReference type="RefSeq" id="WP_289599823.1">
    <property type="nucleotide sequence ID" value="NZ_JAUDCL010000012.1"/>
</dbReference>
<organism evidence="1 2">
    <name type="scientific">Allofournierella massiliensis</name>
    <dbReference type="NCBI Taxonomy" id="1650663"/>
    <lineage>
        <taxon>Bacteria</taxon>
        <taxon>Bacillati</taxon>
        <taxon>Bacillota</taxon>
        <taxon>Clostridia</taxon>
        <taxon>Eubacteriales</taxon>
        <taxon>Oscillospiraceae</taxon>
        <taxon>Allofournierella</taxon>
    </lineage>
</organism>
<protein>
    <recommendedName>
        <fullName evidence="3">WGR domain-containing protein</fullName>
    </recommendedName>
</protein>
<sequence>MASIVKRNKSFGVVYTSYEGGKQKQHWEPYHSYEAALHRKEQVELIQKSGRRGYKAVLII</sequence>
<evidence type="ECO:0000313" key="2">
    <source>
        <dbReference type="Proteomes" id="UP001529380"/>
    </source>
</evidence>
<evidence type="ECO:0000313" key="1">
    <source>
        <dbReference type="EMBL" id="MDM8201244.1"/>
    </source>
</evidence>